<protein>
    <submittedName>
        <fullName evidence="1">Tryptophan halogenase family protein</fullName>
        <ecNumber evidence="1">1.14.19.-</ecNumber>
    </submittedName>
</protein>
<keyword evidence="2" id="KW-1185">Reference proteome</keyword>
<dbReference type="PIRSF" id="PIRSF011396">
    <property type="entry name" value="Trp_halogenase"/>
    <property type="match status" value="1"/>
</dbReference>
<evidence type="ECO:0000313" key="1">
    <source>
        <dbReference type="EMBL" id="MFG6416103.1"/>
    </source>
</evidence>
<dbReference type="InterPro" id="IPR036188">
    <property type="entry name" value="FAD/NAD-bd_sf"/>
</dbReference>
<gene>
    <name evidence="1" type="ORF">ACG02S_19585</name>
</gene>
<dbReference type="Proteomes" id="UP001606300">
    <property type="component" value="Unassembled WGS sequence"/>
</dbReference>
<dbReference type="PANTHER" id="PTHR43747:SF4">
    <property type="entry name" value="FLAVIN-DEPENDENT TRYPTOPHAN HALOGENASE"/>
    <property type="match status" value="1"/>
</dbReference>
<dbReference type="PANTHER" id="PTHR43747">
    <property type="entry name" value="FAD-BINDING PROTEIN"/>
    <property type="match status" value="1"/>
</dbReference>
<evidence type="ECO:0000313" key="2">
    <source>
        <dbReference type="Proteomes" id="UP001606300"/>
    </source>
</evidence>
<keyword evidence="1" id="KW-0560">Oxidoreductase</keyword>
<dbReference type="InterPro" id="IPR033856">
    <property type="entry name" value="Trp_halogen"/>
</dbReference>
<organism evidence="1 2">
    <name type="scientific">Pelomonas dachongensis</name>
    <dbReference type="NCBI Taxonomy" id="3299029"/>
    <lineage>
        <taxon>Bacteria</taxon>
        <taxon>Pseudomonadati</taxon>
        <taxon>Pseudomonadota</taxon>
        <taxon>Betaproteobacteria</taxon>
        <taxon>Burkholderiales</taxon>
        <taxon>Sphaerotilaceae</taxon>
        <taxon>Roseateles</taxon>
    </lineage>
</organism>
<reference evidence="1 2" key="1">
    <citation type="submission" date="2024-09" db="EMBL/GenBank/DDBJ databases">
        <title>Novel species of the genus Pelomonas and Roseateles isolated from streams.</title>
        <authorList>
            <person name="Lu H."/>
        </authorList>
    </citation>
    <scope>NUCLEOTIDE SEQUENCE [LARGE SCALE GENOMIC DNA]</scope>
    <source>
        <strain evidence="1 2">DC23W</strain>
    </source>
</reference>
<dbReference type="InterPro" id="IPR050816">
    <property type="entry name" value="Flavin-dep_Halogenase_NPB"/>
</dbReference>
<name>A0ABW7ETX3_9BURK</name>
<comment type="caution">
    <text evidence="1">The sequence shown here is derived from an EMBL/GenBank/DDBJ whole genome shotgun (WGS) entry which is preliminary data.</text>
</comment>
<dbReference type="SUPFAM" id="SSF51905">
    <property type="entry name" value="FAD/NAD(P)-binding domain"/>
    <property type="match status" value="1"/>
</dbReference>
<dbReference type="GO" id="GO:0016491">
    <property type="term" value="F:oxidoreductase activity"/>
    <property type="evidence" value="ECO:0007669"/>
    <property type="project" value="UniProtKB-KW"/>
</dbReference>
<accession>A0ABW7ETX3</accession>
<dbReference type="EMBL" id="JBIGHY010000007">
    <property type="protein sequence ID" value="MFG6416103.1"/>
    <property type="molecule type" value="Genomic_DNA"/>
</dbReference>
<proteinExistence type="predicted"/>
<sequence>MNKRRILIVGGGTAGWLTAAYLAKALRLAERPHLEITVLESPDIGTVGVGEGTFPTIRNTLQFLGIDEARFIRATSATLKQGIRFVDWARTPAGGRHEQFFHPFEAPFYAEDVNLVPYWLLQDEATRPPFAQAMTLQQRVADAQRAPKRVGEAAYAAPLNYAYHFDAIKLAGLLADRARELGVRHVEGTVSDVALDARGAIAHLRTAQGKFEGDLYIDCSGFRAELIGQALGSPFKSCRHQLFADRALACKLPFDAADTPMESCTIATAHEAGWLWEIGLNGARGIGCVYSSSHISDERAAEILRGYCLHTQPSAPEDVALRSIPFAPGYREQQWVKNCVAVGLSAGFLEPLESTGLVLIEAAVGMIAEMLPHSGAMEAPARRFNELMTARFENIINFLKLHYCLSQRDEPFWRDNANPATIPEPLADLLEQWRLRPPGRFDFVLDTETFAFFNYQYILYGMGFRTDLGAGRADFTQGAAAEKLFAKIQRFADRALVDLPSHRALIEKINAMK</sequence>
<dbReference type="InterPro" id="IPR006905">
    <property type="entry name" value="Flavin_halogenase"/>
</dbReference>
<dbReference type="EC" id="1.14.19.-" evidence="1"/>
<dbReference type="RefSeq" id="WP_394472170.1">
    <property type="nucleotide sequence ID" value="NZ_JBIGHY010000007.1"/>
</dbReference>
<dbReference type="Gene3D" id="3.50.50.60">
    <property type="entry name" value="FAD/NAD(P)-binding domain"/>
    <property type="match status" value="1"/>
</dbReference>
<dbReference type="Pfam" id="PF04820">
    <property type="entry name" value="Trp_halogenase"/>
    <property type="match status" value="1"/>
</dbReference>